<dbReference type="RefSeq" id="WP_188158866.1">
    <property type="nucleotide sequence ID" value="NZ_BMGH01000001.1"/>
</dbReference>
<sequence>MTKATAKKIARAYEFAAANHGSQRDKAGNPYLHHVLDVARRVRSFGPEYEIVAALHDSVEDTEASLEEIEELFGKEICRGVEAMTHRPDEEYFDDYMARVLMNPISQVVKFADSTDNLAKAAQIEDPVKRARMEAKYRKALAMLADVLPAETVEAIRSVF</sequence>
<reference evidence="1" key="2">
    <citation type="submission" date="2020-09" db="EMBL/GenBank/DDBJ databases">
        <authorList>
            <person name="Sun Q."/>
            <person name="Zhou Y."/>
        </authorList>
    </citation>
    <scope>NUCLEOTIDE SEQUENCE</scope>
    <source>
        <strain evidence="1">CGMCC 1.12921</strain>
    </source>
</reference>
<accession>A0A8J2V7I6</accession>
<protein>
    <submittedName>
        <fullName evidence="1">Uncharacterized protein</fullName>
    </submittedName>
</protein>
<dbReference type="AlphaFoldDB" id="A0A8J2V7I6"/>
<dbReference type="Proteomes" id="UP000613582">
    <property type="component" value="Unassembled WGS sequence"/>
</dbReference>
<dbReference type="SUPFAM" id="SSF109604">
    <property type="entry name" value="HD-domain/PDEase-like"/>
    <property type="match status" value="1"/>
</dbReference>
<dbReference type="PANTHER" id="PTHR46246">
    <property type="entry name" value="GUANOSINE-3',5'-BIS(DIPHOSPHATE) 3'-PYROPHOSPHOHYDROLASE MESH1"/>
    <property type="match status" value="1"/>
</dbReference>
<dbReference type="Gene3D" id="1.10.3210.10">
    <property type="entry name" value="Hypothetical protein af1432"/>
    <property type="match status" value="1"/>
</dbReference>
<organism evidence="1 2">
    <name type="scientific">Aquisalinus flavus</name>
    <dbReference type="NCBI Taxonomy" id="1526572"/>
    <lineage>
        <taxon>Bacteria</taxon>
        <taxon>Pseudomonadati</taxon>
        <taxon>Pseudomonadota</taxon>
        <taxon>Alphaproteobacteria</taxon>
        <taxon>Parvularculales</taxon>
        <taxon>Parvularculaceae</taxon>
        <taxon>Aquisalinus</taxon>
    </lineage>
</organism>
<dbReference type="Pfam" id="PF13328">
    <property type="entry name" value="HD_4"/>
    <property type="match status" value="1"/>
</dbReference>
<dbReference type="InterPro" id="IPR052194">
    <property type="entry name" value="MESH1"/>
</dbReference>
<gene>
    <name evidence="1" type="ORF">GCM10011342_16640</name>
</gene>
<dbReference type="PANTHER" id="PTHR46246:SF1">
    <property type="entry name" value="GUANOSINE-3',5'-BIS(DIPHOSPHATE) 3'-PYROPHOSPHOHYDROLASE MESH1"/>
    <property type="match status" value="1"/>
</dbReference>
<dbReference type="GO" id="GO:0008893">
    <property type="term" value="F:guanosine-3',5'-bis(diphosphate) 3'-diphosphatase activity"/>
    <property type="evidence" value="ECO:0007669"/>
    <property type="project" value="TreeGrafter"/>
</dbReference>
<evidence type="ECO:0000313" key="2">
    <source>
        <dbReference type="Proteomes" id="UP000613582"/>
    </source>
</evidence>
<reference evidence="1" key="1">
    <citation type="journal article" date="2014" name="Int. J. Syst. Evol. Microbiol.">
        <title>Complete genome sequence of Corynebacterium casei LMG S-19264T (=DSM 44701T), isolated from a smear-ripened cheese.</title>
        <authorList>
            <consortium name="US DOE Joint Genome Institute (JGI-PGF)"/>
            <person name="Walter F."/>
            <person name="Albersmeier A."/>
            <person name="Kalinowski J."/>
            <person name="Ruckert C."/>
        </authorList>
    </citation>
    <scope>NUCLEOTIDE SEQUENCE</scope>
    <source>
        <strain evidence="1">CGMCC 1.12921</strain>
    </source>
</reference>
<keyword evidence="2" id="KW-1185">Reference proteome</keyword>
<comment type="caution">
    <text evidence="1">The sequence shown here is derived from an EMBL/GenBank/DDBJ whole genome shotgun (WGS) entry which is preliminary data.</text>
</comment>
<dbReference type="EMBL" id="BMGH01000001">
    <property type="protein sequence ID" value="GGD08515.1"/>
    <property type="molecule type" value="Genomic_DNA"/>
</dbReference>
<name>A0A8J2V7I6_9PROT</name>
<evidence type="ECO:0000313" key="1">
    <source>
        <dbReference type="EMBL" id="GGD08515.1"/>
    </source>
</evidence>
<proteinExistence type="predicted"/>